<proteinExistence type="predicted"/>
<evidence type="ECO:0000313" key="2">
    <source>
        <dbReference type="EMBL" id="CDZ34933.1"/>
    </source>
</evidence>
<dbReference type="OrthoDB" id="9811006at2"/>
<dbReference type="InterPro" id="IPR036761">
    <property type="entry name" value="TTHA0802/YceI-like_sf"/>
</dbReference>
<evidence type="ECO:0000259" key="1">
    <source>
        <dbReference type="SMART" id="SM00867"/>
    </source>
</evidence>
<gene>
    <name evidence="2" type="ORF">NGAL_HAMBI1145_25820</name>
</gene>
<reference evidence="2 3" key="1">
    <citation type="submission" date="2014-08" db="EMBL/GenBank/DDBJ databases">
        <authorList>
            <person name="Chen Y.-H."/>
        </authorList>
    </citation>
    <scope>NUCLEOTIDE SEQUENCE [LARGE SCALE GENOMIC DNA]</scope>
</reference>
<dbReference type="EMBL" id="CCRH01000006">
    <property type="protein sequence ID" value="CDZ34933.1"/>
    <property type="molecule type" value="Genomic_DNA"/>
</dbReference>
<organism evidence="2 3">
    <name type="scientific">Neorhizobium galegae bv. officinalis</name>
    <dbReference type="NCBI Taxonomy" id="323656"/>
    <lineage>
        <taxon>Bacteria</taxon>
        <taxon>Pseudomonadati</taxon>
        <taxon>Pseudomonadota</taxon>
        <taxon>Alphaproteobacteria</taxon>
        <taxon>Hyphomicrobiales</taxon>
        <taxon>Rhizobiaceae</taxon>
        <taxon>Rhizobium/Agrobacterium group</taxon>
        <taxon>Neorhizobium</taxon>
    </lineage>
</organism>
<dbReference type="Proteomes" id="UP000046176">
    <property type="component" value="Unassembled WGS sequence"/>
</dbReference>
<sequence length="205" mass="22318">MKYLYLFALSALLGTPASPESKQAPAPSGTYMSDPAHSSVTWKVGHFGLSHYTARFTKMSAELLWDAENPAASKVSASIDPTSVRTDFPFPHVEDFDKKIGSDVNFLAAQPISFVSTEVKVTAENKGQVTGNLTFRGQTRPATLDVTFNGSVAEHPMDKVPKLGFSAIARIKRSEWGLSHHVPVVSDEVMILIETELAPRKKATN</sequence>
<accession>A0A0T7FIY2</accession>
<dbReference type="Pfam" id="PF04264">
    <property type="entry name" value="YceI"/>
    <property type="match status" value="1"/>
</dbReference>
<dbReference type="SUPFAM" id="SSF101874">
    <property type="entry name" value="YceI-like"/>
    <property type="match status" value="1"/>
</dbReference>
<dbReference type="PANTHER" id="PTHR34406:SF1">
    <property type="entry name" value="PROTEIN YCEI"/>
    <property type="match status" value="1"/>
</dbReference>
<dbReference type="InterPro" id="IPR007372">
    <property type="entry name" value="Lipid/polyisoprenoid-bd_YceI"/>
</dbReference>
<evidence type="ECO:0000313" key="3">
    <source>
        <dbReference type="Proteomes" id="UP000046176"/>
    </source>
</evidence>
<dbReference type="SMART" id="SM00867">
    <property type="entry name" value="YceI"/>
    <property type="match status" value="1"/>
</dbReference>
<protein>
    <submittedName>
        <fullName evidence="2">YceI family protein</fullName>
    </submittedName>
</protein>
<dbReference type="AlphaFoldDB" id="A0A0T7FIY2"/>
<dbReference type="RefSeq" id="WP_052754712.1">
    <property type="nucleotide sequence ID" value="NZ_CCRH01000006.1"/>
</dbReference>
<name>A0A0T7FIY2_NEOGA</name>
<dbReference type="PANTHER" id="PTHR34406">
    <property type="entry name" value="PROTEIN YCEI"/>
    <property type="match status" value="1"/>
</dbReference>
<dbReference type="Gene3D" id="2.40.128.110">
    <property type="entry name" value="Lipid/polyisoprenoid-binding, YceI-like"/>
    <property type="match status" value="1"/>
</dbReference>
<feature type="domain" description="Lipid/polyisoprenoid-binding YceI-like" evidence="1">
    <location>
        <begin position="30"/>
        <end position="198"/>
    </location>
</feature>